<dbReference type="Gramene" id="Psat04G0179700-T1">
    <property type="protein sequence ID" value="KAI5416933.1"/>
    <property type="gene ID" value="KIW84_041797"/>
</dbReference>
<evidence type="ECO:0000313" key="1">
    <source>
        <dbReference type="EMBL" id="KAI5416933.1"/>
    </source>
</evidence>
<organism evidence="1 2">
    <name type="scientific">Pisum sativum</name>
    <name type="common">Garden pea</name>
    <name type="synonym">Lathyrus oleraceus</name>
    <dbReference type="NCBI Taxonomy" id="3888"/>
    <lineage>
        <taxon>Eukaryota</taxon>
        <taxon>Viridiplantae</taxon>
        <taxon>Streptophyta</taxon>
        <taxon>Embryophyta</taxon>
        <taxon>Tracheophyta</taxon>
        <taxon>Spermatophyta</taxon>
        <taxon>Magnoliopsida</taxon>
        <taxon>eudicotyledons</taxon>
        <taxon>Gunneridae</taxon>
        <taxon>Pentapetalae</taxon>
        <taxon>rosids</taxon>
        <taxon>fabids</taxon>
        <taxon>Fabales</taxon>
        <taxon>Fabaceae</taxon>
        <taxon>Papilionoideae</taxon>
        <taxon>50 kb inversion clade</taxon>
        <taxon>NPAAA clade</taxon>
        <taxon>Hologalegina</taxon>
        <taxon>IRL clade</taxon>
        <taxon>Fabeae</taxon>
        <taxon>Lathyrus</taxon>
    </lineage>
</organism>
<accession>A0A9D5APS9</accession>
<proteinExistence type="predicted"/>
<dbReference type="EMBL" id="JAMSHJ010000004">
    <property type="protein sequence ID" value="KAI5416933.1"/>
    <property type="molecule type" value="Genomic_DNA"/>
</dbReference>
<gene>
    <name evidence="1" type="ORF">KIW84_041797</name>
</gene>
<evidence type="ECO:0000313" key="2">
    <source>
        <dbReference type="Proteomes" id="UP001058974"/>
    </source>
</evidence>
<reference evidence="1 2" key="1">
    <citation type="journal article" date="2022" name="Nat. Genet.">
        <title>Improved pea reference genome and pan-genome highlight genomic features and evolutionary characteristics.</title>
        <authorList>
            <person name="Yang T."/>
            <person name="Liu R."/>
            <person name="Luo Y."/>
            <person name="Hu S."/>
            <person name="Wang D."/>
            <person name="Wang C."/>
            <person name="Pandey M.K."/>
            <person name="Ge S."/>
            <person name="Xu Q."/>
            <person name="Li N."/>
            <person name="Li G."/>
            <person name="Huang Y."/>
            <person name="Saxena R.K."/>
            <person name="Ji Y."/>
            <person name="Li M."/>
            <person name="Yan X."/>
            <person name="He Y."/>
            <person name="Liu Y."/>
            <person name="Wang X."/>
            <person name="Xiang C."/>
            <person name="Varshney R.K."/>
            <person name="Ding H."/>
            <person name="Gao S."/>
            <person name="Zong X."/>
        </authorList>
    </citation>
    <scope>NUCLEOTIDE SEQUENCE [LARGE SCALE GENOMIC DNA]</scope>
    <source>
        <strain evidence="1 2">cv. Zhongwan 6</strain>
    </source>
</reference>
<keyword evidence="2" id="KW-1185">Reference proteome</keyword>
<sequence>MDNKGVVVTEKSNVKKKSTSKRKIASTEEIVKDDMEENLNNILAHINNCSSIITSRAMLIYQIGTMVAFDFDDEDVVGVVGSHVPDILVSNINFDMTAEGELSQVPPLSSSSRSHVLLEFMEVSKTLQEVITTSTFHKNKVDEMIKIMVSKGVELPLPRLLKRIMGEMFEDNEDI</sequence>
<dbReference type="Proteomes" id="UP001058974">
    <property type="component" value="Chromosome 4"/>
</dbReference>
<protein>
    <submittedName>
        <fullName evidence="1">Uncharacterized protein</fullName>
    </submittedName>
</protein>
<comment type="caution">
    <text evidence="1">The sequence shown here is derived from an EMBL/GenBank/DDBJ whole genome shotgun (WGS) entry which is preliminary data.</text>
</comment>
<dbReference type="AlphaFoldDB" id="A0A9D5APS9"/>
<name>A0A9D5APS9_PEA</name>